<reference evidence="2 3" key="1">
    <citation type="submission" date="2019-12" db="EMBL/GenBank/DDBJ databases">
        <authorList>
            <person name="Li M."/>
        </authorList>
    </citation>
    <scope>NUCLEOTIDE SEQUENCE [LARGE SCALE GENOMIC DNA]</scope>
    <source>
        <strain evidence="2 3">GBMRC 2024</strain>
    </source>
</reference>
<organism evidence="2 3">
    <name type="scientific">Pseudooceanicola albus</name>
    <dbReference type="NCBI Taxonomy" id="2692189"/>
    <lineage>
        <taxon>Bacteria</taxon>
        <taxon>Pseudomonadati</taxon>
        <taxon>Pseudomonadota</taxon>
        <taxon>Alphaproteobacteria</taxon>
        <taxon>Rhodobacterales</taxon>
        <taxon>Paracoccaceae</taxon>
        <taxon>Pseudooceanicola</taxon>
    </lineage>
</organism>
<sequence>MLLRAFLPGFRLRPGAGALLLAGGLAACSAPPPMPTAPAQSLRPMPPVPRAPAPATARSLALAARYADLQADLLTRGLLRRDGGGPDTPYGPDDLVRIFGLLAFRSEYVAGTAAPVLHRWQVPVRLELHFGAAVPEARRRDDRARVAALAARLGRVTGHDIRLVTSHGNFAVLVASEDDRPAVIDALLAADPALPASAGARLRYLPASVHCLELGFGQNGGSGYDRAIALIRGEHPPRLREACFEEEIAQGLGLPGDSPAARPSVFNDDDEFATLTSLDLRLLRMLYDPRLAPGMTQAQAAPVLAAVARDSAG</sequence>
<feature type="signal peptide" evidence="1">
    <location>
        <begin position="1"/>
        <end position="29"/>
    </location>
</feature>
<gene>
    <name evidence="2" type="ORF">GR170_04905</name>
</gene>
<proteinExistence type="predicted"/>
<keyword evidence="3" id="KW-1185">Reference proteome</keyword>
<name>A0A6L7G3H6_9RHOB</name>
<keyword evidence="1" id="KW-0732">Signal</keyword>
<dbReference type="PROSITE" id="PS51257">
    <property type="entry name" value="PROKAR_LIPOPROTEIN"/>
    <property type="match status" value="1"/>
</dbReference>
<evidence type="ECO:0000256" key="1">
    <source>
        <dbReference type="SAM" id="SignalP"/>
    </source>
</evidence>
<dbReference type="RefSeq" id="WP_160892181.1">
    <property type="nucleotide sequence ID" value="NZ_WUMU01000003.1"/>
</dbReference>
<evidence type="ECO:0000313" key="2">
    <source>
        <dbReference type="EMBL" id="MXN17163.1"/>
    </source>
</evidence>
<dbReference type="InterPro" id="IPR021323">
    <property type="entry name" value="DUF2927"/>
</dbReference>
<dbReference type="EMBL" id="WUMU01000003">
    <property type="protein sequence ID" value="MXN17163.1"/>
    <property type="molecule type" value="Genomic_DNA"/>
</dbReference>
<dbReference type="AlphaFoldDB" id="A0A6L7G3H6"/>
<comment type="caution">
    <text evidence="2">The sequence shown here is derived from an EMBL/GenBank/DDBJ whole genome shotgun (WGS) entry which is preliminary data.</text>
</comment>
<accession>A0A6L7G3H6</accession>
<dbReference type="Proteomes" id="UP000477911">
    <property type="component" value="Unassembled WGS sequence"/>
</dbReference>
<dbReference type="Pfam" id="PF11150">
    <property type="entry name" value="DUF2927"/>
    <property type="match status" value="1"/>
</dbReference>
<feature type="chain" id="PRO_5026712451" evidence="1">
    <location>
        <begin position="30"/>
        <end position="313"/>
    </location>
</feature>
<evidence type="ECO:0000313" key="3">
    <source>
        <dbReference type="Proteomes" id="UP000477911"/>
    </source>
</evidence>
<protein>
    <submittedName>
        <fullName evidence="2">DUF2927 domain-containing protein</fullName>
    </submittedName>
</protein>